<feature type="transmembrane region" description="Helical" evidence="5">
    <location>
        <begin position="39"/>
        <end position="58"/>
    </location>
</feature>
<keyword evidence="5" id="KW-0520">NAD</keyword>
<accession>A0A9Q8Y9V0</accession>
<dbReference type="Proteomes" id="UP001214094">
    <property type="component" value="Chromosome"/>
</dbReference>
<sequence>MTAETLLASLQLSIPELILAVGAMALLMIGVFSGEKSASTVTGLAVALLIIAGLWLVLKTGEGEAYGGAFLSDPFAKFMKVLALIGSITALVMTVGHARSAQIDRFEFPVLLVLATLGMLLMISANDLISLYLSLELQSLALYVVAAINRDSIRSTEAGLKYFVLGALSSGMLLYGMSLIYGFTGHTGFTQIAAALTAEGRSLGLIFGLVFVLAGLAFKISAVPFHMWTPDVYEGAPTPVTAFFAAAPKVAAMAILVRIVINAFEPVVADWQQIIVFISIASMLLGAFAAIGQKNIKRLMAYSSIGHMGYALVGLAAGSMAGVRGVLLYMLIYMVMTLGTFACILAMRRKEGENVENVDDLAGLSQTNPFMATVLTVLMFSLAGIPPMAGFFGKYFVFMAAIEAQLYALAIIGVLASVVGAYYYLRVIKVMWFDDAKGEFARTAGELRLVFGLSGLFVLGYVLIGGPLGNAAEVAARTFF</sequence>
<keyword evidence="5" id="KW-0830">Ubiquinone</keyword>
<evidence type="ECO:0000259" key="7">
    <source>
        <dbReference type="Pfam" id="PF00361"/>
    </source>
</evidence>
<feature type="transmembrane region" description="Helical" evidence="5">
    <location>
        <begin position="299"/>
        <end position="320"/>
    </location>
</feature>
<name>A0A9Q8Y9V0_ENSAD</name>
<dbReference type="NCBIfam" id="NF004440">
    <property type="entry name" value="PRK05777.1-3"/>
    <property type="match status" value="1"/>
</dbReference>
<dbReference type="GeneID" id="29518628"/>
<feature type="transmembrane region" description="Helical" evidence="5">
    <location>
        <begin position="12"/>
        <end position="32"/>
    </location>
</feature>
<evidence type="ECO:0000256" key="3">
    <source>
        <dbReference type="ARBA" id="ARBA00022989"/>
    </source>
</evidence>
<evidence type="ECO:0000313" key="9">
    <source>
        <dbReference type="EMBL" id="WFP91766.1"/>
    </source>
</evidence>
<gene>
    <name evidence="5 8" type="primary">nuoN</name>
    <name evidence="8" type="ORF">NE863_04955</name>
    <name evidence="9" type="ORF">P4B07_05155</name>
</gene>
<keyword evidence="5" id="KW-1278">Translocase</keyword>
<comment type="subcellular location">
    <subcellularLocation>
        <location evidence="5">Cell membrane</location>
        <topology evidence="5">Multi-pass membrane protein</topology>
    </subcellularLocation>
    <subcellularLocation>
        <location evidence="1">Endomembrane system</location>
        <topology evidence="1">Multi-pass membrane protein</topology>
    </subcellularLocation>
    <subcellularLocation>
        <location evidence="6">Membrane</location>
        <topology evidence="6">Multi-pass membrane protein</topology>
    </subcellularLocation>
</comment>
<comment type="subunit">
    <text evidence="5">NDH-1 is composed of 14 different subunits. Subunits NuoA, H, J, K, L, M, N constitute the membrane sector of the complex.</text>
</comment>
<dbReference type="OrthoDB" id="9811718at2"/>
<dbReference type="GO" id="GO:0048038">
    <property type="term" value="F:quinone binding"/>
    <property type="evidence" value="ECO:0007669"/>
    <property type="project" value="UniProtKB-KW"/>
</dbReference>
<keyword evidence="5" id="KW-0813">Transport</keyword>
<dbReference type="EC" id="7.1.1.-" evidence="5"/>
<reference evidence="8" key="1">
    <citation type="submission" date="2022-06" db="EMBL/GenBank/DDBJ databases">
        <title>Physiological and biochemical characterization and genomic elucidation of a strain of the genus Ensifer adhaerens M8 that combines arsenic oxidation and chromium reduction.</title>
        <authorList>
            <person name="Li X."/>
            <person name="Yu c."/>
        </authorList>
    </citation>
    <scope>NUCLEOTIDE SEQUENCE</scope>
    <source>
        <strain evidence="8">M8</strain>
    </source>
</reference>
<dbReference type="GO" id="GO:0042773">
    <property type="term" value="P:ATP synthesis coupled electron transport"/>
    <property type="evidence" value="ECO:0007669"/>
    <property type="project" value="InterPro"/>
</dbReference>
<keyword evidence="5" id="KW-1003">Cell membrane</keyword>
<evidence type="ECO:0000256" key="2">
    <source>
        <dbReference type="ARBA" id="ARBA00022692"/>
    </source>
</evidence>
<dbReference type="HAMAP" id="MF_00445">
    <property type="entry name" value="NDH1_NuoN_1"/>
    <property type="match status" value="1"/>
</dbReference>
<dbReference type="GO" id="GO:0008137">
    <property type="term" value="F:NADH dehydrogenase (ubiquinone) activity"/>
    <property type="evidence" value="ECO:0007669"/>
    <property type="project" value="InterPro"/>
</dbReference>
<dbReference type="EMBL" id="CP121308">
    <property type="protein sequence ID" value="WFP91766.1"/>
    <property type="molecule type" value="Genomic_DNA"/>
</dbReference>
<keyword evidence="11" id="KW-1185">Reference proteome</keyword>
<feature type="transmembrane region" description="Helical" evidence="5">
    <location>
        <begin position="368"/>
        <end position="392"/>
    </location>
</feature>
<dbReference type="GO" id="GO:0050136">
    <property type="term" value="F:NADH dehydrogenase (quinone) (non-electrogenic) activity"/>
    <property type="evidence" value="ECO:0007669"/>
    <property type="project" value="UniProtKB-UniRule"/>
</dbReference>
<feature type="transmembrane region" description="Helical" evidence="5">
    <location>
        <begin position="326"/>
        <end position="347"/>
    </location>
</feature>
<evidence type="ECO:0000256" key="4">
    <source>
        <dbReference type="ARBA" id="ARBA00023136"/>
    </source>
</evidence>
<keyword evidence="2 5" id="KW-0812">Transmembrane</keyword>
<evidence type="ECO:0000313" key="11">
    <source>
        <dbReference type="Proteomes" id="UP001214094"/>
    </source>
</evidence>
<evidence type="ECO:0000256" key="1">
    <source>
        <dbReference type="ARBA" id="ARBA00004127"/>
    </source>
</evidence>
<dbReference type="InterPro" id="IPR010096">
    <property type="entry name" value="NADH-Q_OxRdtase_suN/2"/>
</dbReference>
<feature type="domain" description="NADH:quinone oxidoreductase/Mrp antiporter transmembrane" evidence="7">
    <location>
        <begin position="125"/>
        <end position="419"/>
    </location>
</feature>
<dbReference type="InterPro" id="IPR001750">
    <property type="entry name" value="ND/Mrp_TM"/>
</dbReference>
<feature type="transmembrane region" description="Helical" evidence="5">
    <location>
        <begin position="240"/>
        <end position="261"/>
    </location>
</feature>
<organism evidence="8 10">
    <name type="scientific">Ensifer adhaerens</name>
    <name type="common">Sinorhizobium morelense</name>
    <dbReference type="NCBI Taxonomy" id="106592"/>
    <lineage>
        <taxon>Bacteria</taxon>
        <taxon>Pseudomonadati</taxon>
        <taxon>Pseudomonadota</taxon>
        <taxon>Alphaproteobacteria</taxon>
        <taxon>Hyphomicrobiales</taxon>
        <taxon>Rhizobiaceae</taxon>
        <taxon>Sinorhizobium/Ensifer group</taxon>
        <taxon>Ensifer</taxon>
    </lineage>
</organism>
<dbReference type="RefSeq" id="WP_034803562.1">
    <property type="nucleotide sequence ID" value="NZ_CAXURO020000001.1"/>
</dbReference>
<comment type="similarity">
    <text evidence="5">Belongs to the complex I subunit 2 family.</text>
</comment>
<dbReference type="NCBIfam" id="TIGR01770">
    <property type="entry name" value="NDH_I_N"/>
    <property type="match status" value="1"/>
</dbReference>
<keyword evidence="4 5" id="KW-0472">Membrane</keyword>
<dbReference type="Pfam" id="PF00361">
    <property type="entry name" value="Proton_antipo_M"/>
    <property type="match status" value="1"/>
</dbReference>
<dbReference type="PRINTS" id="PR01434">
    <property type="entry name" value="NADHDHGNASE5"/>
</dbReference>
<feature type="transmembrane region" description="Helical" evidence="5">
    <location>
        <begin position="404"/>
        <end position="425"/>
    </location>
</feature>
<feature type="transmembrane region" description="Helical" evidence="5">
    <location>
        <begin position="160"/>
        <end position="183"/>
    </location>
</feature>
<evidence type="ECO:0000256" key="5">
    <source>
        <dbReference type="HAMAP-Rule" id="MF_00445"/>
    </source>
</evidence>
<dbReference type="PANTHER" id="PTHR22773">
    <property type="entry name" value="NADH DEHYDROGENASE"/>
    <property type="match status" value="1"/>
</dbReference>
<dbReference type="EMBL" id="CP098807">
    <property type="protein sequence ID" value="USJ24336.1"/>
    <property type="molecule type" value="Genomic_DNA"/>
</dbReference>
<comment type="catalytic activity">
    <reaction evidence="5">
        <text>a quinone + NADH + 5 H(+)(in) = a quinol + NAD(+) + 4 H(+)(out)</text>
        <dbReference type="Rhea" id="RHEA:57888"/>
        <dbReference type="ChEBI" id="CHEBI:15378"/>
        <dbReference type="ChEBI" id="CHEBI:24646"/>
        <dbReference type="ChEBI" id="CHEBI:57540"/>
        <dbReference type="ChEBI" id="CHEBI:57945"/>
        <dbReference type="ChEBI" id="CHEBI:132124"/>
    </reaction>
</comment>
<dbReference type="AlphaFoldDB" id="A0A9Q8Y9V0"/>
<dbReference type="Proteomes" id="UP001055460">
    <property type="component" value="Chromosome"/>
</dbReference>
<evidence type="ECO:0000313" key="10">
    <source>
        <dbReference type="Proteomes" id="UP001055460"/>
    </source>
</evidence>
<protein>
    <recommendedName>
        <fullName evidence="5">NADH-quinone oxidoreductase subunit N</fullName>
        <ecNumber evidence="5">7.1.1.-</ecNumber>
    </recommendedName>
    <alternativeName>
        <fullName evidence="5">NADH dehydrogenase I subunit N</fullName>
    </alternativeName>
    <alternativeName>
        <fullName evidence="5">NDH-1 subunit N</fullName>
    </alternativeName>
</protein>
<feature type="transmembrane region" description="Helical" evidence="5">
    <location>
        <begin position="446"/>
        <end position="464"/>
    </location>
</feature>
<feature type="transmembrane region" description="Helical" evidence="5">
    <location>
        <begin position="273"/>
        <end position="292"/>
    </location>
</feature>
<feature type="transmembrane region" description="Helical" evidence="5">
    <location>
        <begin position="203"/>
        <end position="228"/>
    </location>
</feature>
<comment type="function">
    <text evidence="5">NDH-1 shuttles electrons from NADH, via FMN and iron-sulfur (Fe-S) centers, to quinones in the respiratory chain. The immediate electron acceptor for the enzyme in this species is believed to be ubiquinone. Couples the redox reaction to proton translocation (for every two electrons transferred, four hydrogen ions are translocated across the cytoplasmic membrane), and thus conserves the redox energy in a proton gradient.</text>
</comment>
<feature type="transmembrane region" description="Helical" evidence="5">
    <location>
        <begin position="131"/>
        <end position="148"/>
    </location>
</feature>
<keyword evidence="8" id="KW-0560">Oxidoreductase</keyword>
<dbReference type="GO" id="GO:0005886">
    <property type="term" value="C:plasma membrane"/>
    <property type="evidence" value="ECO:0007669"/>
    <property type="project" value="UniProtKB-SubCell"/>
</dbReference>
<feature type="transmembrane region" description="Helical" evidence="5">
    <location>
        <begin position="108"/>
        <end position="125"/>
    </location>
</feature>
<keyword evidence="5" id="KW-0874">Quinone</keyword>
<keyword evidence="3 5" id="KW-1133">Transmembrane helix</keyword>
<dbReference type="KEGG" id="eah:FA04_05085"/>
<reference evidence="9 11" key="2">
    <citation type="submission" date="2023-03" db="EMBL/GenBank/DDBJ databases">
        <title>Comparative genome and transcriptome analysis combination mining strategies for increasing vitamin B12 production of Ensifer adhaerens strain.</title>
        <authorList>
            <person name="Yongheng L."/>
        </authorList>
    </citation>
    <scope>NUCLEOTIDE SEQUENCE [LARGE SCALE GENOMIC DNA]</scope>
    <source>
        <strain evidence="9 11">Casida A-T305</strain>
    </source>
</reference>
<dbReference type="GO" id="GO:0012505">
    <property type="term" value="C:endomembrane system"/>
    <property type="evidence" value="ECO:0007669"/>
    <property type="project" value="UniProtKB-SubCell"/>
</dbReference>
<evidence type="ECO:0000256" key="6">
    <source>
        <dbReference type="RuleBase" id="RU000320"/>
    </source>
</evidence>
<feature type="transmembrane region" description="Helical" evidence="5">
    <location>
        <begin position="78"/>
        <end position="96"/>
    </location>
</feature>
<evidence type="ECO:0000313" key="8">
    <source>
        <dbReference type="EMBL" id="USJ24336.1"/>
    </source>
</evidence>
<proteinExistence type="inferred from homology"/>